<dbReference type="AlphaFoldDB" id="A0AAD1Z1D9"/>
<dbReference type="InterPro" id="IPR056682">
    <property type="entry name" value="DUF7780"/>
</dbReference>
<proteinExistence type="predicted"/>
<evidence type="ECO:0000313" key="3">
    <source>
        <dbReference type="EMBL" id="CAI9761174.1"/>
    </source>
</evidence>
<dbReference type="PANTHER" id="PTHR34960:SF1">
    <property type="entry name" value="EMB|CAB68146.1-RELATED"/>
    <property type="match status" value="1"/>
</dbReference>
<dbReference type="PANTHER" id="PTHR34960">
    <property type="entry name" value="EMB|CAB68146.1-RELATED"/>
    <property type="match status" value="1"/>
</dbReference>
<evidence type="ECO:0000259" key="2">
    <source>
        <dbReference type="Pfam" id="PF25002"/>
    </source>
</evidence>
<gene>
    <name evidence="3" type="ORF">FPE_LOCUS8604</name>
</gene>
<protein>
    <recommendedName>
        <fullName evidence="2">DUF7780 domain-containing protein</fullName>
    </recommendedName>
</protein>
<feature type="domain" description="DUF7780" evidence="2">
    <location>
        <begin position="1"/>
        <end position="140"/>
    </location>
</feature>
<keyword evidence="4" id="KW-1185">Reference proteome</keyword>
<feature type="region of interest" description="Disordered" evidence="1">
    <location>
        <begin position="57"/>
        <end position="77"/>
    </location>
</feature>
<sequence>MNLRRWACYPMLLGRVRRNFKHILFVDVKEMLIVGDPLGRVRNQSPESVHLTSNIHALSTKHGKKKSDKTQSTRQKSVNPAIIMGGARGVRRLSNAMLTEIARAAMQHKKKNSVTELGLFNQLVRNEFILTNVKLMTSAEPIPELSSLGGSNPKSGSSLAISNYTLIRAGNSNLAVNAILMKHICSSALDSTVYSDC</sequence>
<evidence type="ECO:0000313" key="4">
    <source>
        <dbReference type="Proteomes" id="UP000834106"/>
    </source>
</evidence>
<evidence type="ECO:0000256" key="1">
    <source>
        <dbReference type="SAM" id="MobiDB-lite"/>
    </source>
</evidence>
<reference evidence="3" key="1">
    <citation type="submission" date="2023-05" db="EMBL/GenBank/DDBJ databases">
        <authorList>
            <person name="Huff M."/>
        </authorList>
    </citation>
    <scope>NUCLEOTIDE SEQUENCE</scope>
</reference>
<name>A0AAD1Z1D9_9LAMI</name>
<organism evidence="3 4">
    <name type="scientific">Fraxinus pennsylvanica</name>
    <dbReference type="NCBI Taxonomy" id="56036"/>
    <lineage>
        <taxon>Eukaryota</taxon>
        <taxon>Viridiplantae</taxon>
        <taxon>Streptophyta</taxon>
        <taxon>Embryophyta</taxon>
        <taxon>Tracheophyta</taxon>
        <taxon>Spermatophyta</taxon>
        <taxon>Magnoliopsida</taxon>
        <taxon>eudicotyledons</taxon>
        <taxon>Gunneridae</taxon>
        <taxon>Pentapetalae</taxon>
        <taxon>asterids</taxon>
        <taxon>lamiids</taxon>
        <taxon>Lamiales</taxon>
        <taxon>Oleaceae</taxon>
        <taxon>Oleeae</taxon>
        <taxon>Fraxinus</taxon>
    </lineage>
</organism>
<dbReference type="Proteomes" id="UP000834106">
    <property type="component" value="Chromosome 5"/>
</dbReference>
<dbReference type="EMBL" id="OU503040">
    <property type="protein sequence ID" value="CAI9761174.1"/>
    <property type="molecule type" value="Genomic_DNA"/>
</dbReference>
<accession>A0AAD1Z1D9</accession>
<dbReference type="Pfam" id="PF25002">
    <property type="entry name" value="DUF7780"/>
    <property type="match status" value="1"/>
</dbReference>